<evidence type="ECO:0000256" key="1">
    <source>
        <dbReference type="SAM" id="MobiDB-lite"/>
    </source>
</evidence>
<dbReference type="SUPFAM" id="SSF48371">
    <property type="entry name" value="ARM repeat"/>
    <property type="match status" value="1"/>
</dbReference>
<dbReference type="InterPro" id="IPR016024">
    <property type="entry name" value="ARM-type_fold"/>
</dbReference>
<organism evidence="2 3">
    <name type="scientific">Blattamonas nauphoetae</name>
    <dbReference type="NCBI Taxonomy" id="2049346"/>
    <lineage>
        <taxon>Eukaryota</taxon>
        <taxon>Metamonada</taxon>
        <taxon>Preaxostyla</taxon>
        <taxon>Oxymonadida</taxon>
        <taxon>Blattamonas</taxon>
    </lineage>
</organism>
<feature type="region of interest" description="Disordered" evidence="1">
    <location>
        <begin position="262"/>
        <end position="290"/>
    </location>
</feature>
<accession>A0ABQ9XF06</accession>
<protein>
    <submittedName>
        <fullName evidence="2">Uncharacterized protein</fullName>
    </submittedName>
</protein>
<gene>
    <name evidence="2" type="ORF">BLNAU_16224</name>
</gene>
<evidence type="ECO:0000313" key="2">
    <source>
        <dbReference type="EMBL" id="KAK2948881.1"/>
    </source>
</evidence>
<dbReference type="InterPro" id="IPR011989">
    <property type="entry name" value="ARM-like"/>
</dbReference>
<feature type="region of interest" description="Disordered" evidence="1">
    <location>
        <begin position="144"/>
        <end position="177"/>
    </location>
</feature>
<dbReference type="Proteomes" id="UP001281761">
    <property type="component" value="Unassembled WGS sequence"/>
</dbReference>
<keyword evidence="3" id="KW-1185">Reference proteome</keyword>
<dbReference type="Gene3D" id="1.25.10.10">
    <property type="entry name" value="Leucine-rich Repeat Variant"/>
    <property type="match status" value="1"/>
</dbReference>
<name>A0ABQ9XF06_9EUKA</name>
<sequence length="290" mass="31102">MIVKSDGLPTLVRLLSRSPILSLPPLIPQNALTTLWNCARNEEIKDISRSVGASISSEVDLQTIETALGSLLSLTVNGENKSYVREHNGLPLLVSCLARVQITPHTPQHIPVLHTALQPPNFCCLSNPFAASAVLFRPGRRPPPSVTGGCGAGPHAGGSEQERDCPPAASQAHPGIVARRKSECRRAAGYHPLNLVSPLEPQSWNYWASSSVMQIGGVVGCSGGMTSRFSFGKLSPEASRFGDRCWDGGDCGGERGWKKDKKVESEGLGVGGGEQVRMDPRKHKRLMKTI</sequence>
<evidence type="ECO:0000313" key="3">
    <source>
        <dbReference type="Proteomes" id="UP001281761"/>
    </source>
</evidence>
<reference evidence="2 3" key="1">
    <citation type="journal article" date="2022" name="bioRxiv">
        <title>Genomics of Preaxostyla Flagellates Illuminates Evolutionary Transitions and the Path Towards Mitochondrial Loss.</title>
        <authorList>
            <person name="Novak L.V.F."/>
            <person name="Treitli S.C."/>
            <person name="Pyrih J."/>
            <person name="Halakuc P."/>
            <person name="Pipaliya S.V."/>
            <person name="Vacek V."/>
            <person name="Brzon O."/>
            <person name="Soukal P."/>
            <person name="Eme L."/>
            <person name="Dacks J.B."/>
            <person name="Karnkowska A."/>
            <person name="Elias M."/>
            <person name="Hampl V."/>
        </authorList>
    </citation>
    <scope>NUCLEOTIDE SEQUENCE [LARGE SCALE GENOMIC DNA]</scope>
    <source>
        <strain evidence="2">NAU3</strain>
        <tissue evidence="2">Gut</tissue>
    </source>
</reference>
<dbReference type="EMBL" id="JARBJD010000167">
    <property type="protein sequence ID" value="KAK2948881.1"/>
    <property type="molecule type" value="Genomic_DNA"/>
</dbReference>
<comment type="caution">
    <text evidence="2">The sequence shown here is derived from an EMBL/GenBank/DDBJ whole genome shotgun (WGS) entry which is preliminary data.</text>
</comment>
<feature type="compositionally biased region" description="Basic residues" evidence="1">
    <location>
        <begin position="280"/>
        <end position="290"/>
    </location>
</feature>
<proteinExistence type="predicted"/>